<reference evidence="3 4" key="1">
    <citation type="journal article" date="2020" name="Mol. Biol. Evol.">
        <title>Distinct Expression and Methylation Patterns for Genes with Different Fates following a Single Whole-Genome Duplication in Flowering Plants.</title>
        <authorList>
            <person name="Shi T."/>
            <person name="Rahmani R.S."/>
            <person name="Gugger P.F."/>
            <person name="Wang M."/>
            <person name="Li H."/>
            <person name="Zhang Y."/>
            <person name="Li Z."/>
            <person name="Wang Q."/>
            <person name="Van de Peer Y."/>
            <person name="Marchal K."/>
            <person name="Chen J."/>
        </authorList>
    </citation>
    <scope>NUCLEOTIDE SEQUENCE [LARGE SCALE GENOMIC DNA]</scope>
    <source>
        <tissue evidence="3">Leaf</tissue>
    </source>
</reference>
<dbReference type="Proteomes" id="UP000607653">
    <property type="component" value="Unassembled WGS sequence"/>
</dbReference>
<feature type="region of interest" description="Disordered" evidence="1">
    <location>
        <begin position="200"/>
        <end position="227"/>
    </location>
</feature>
<dbReference type="AlphaFoldDB" id="A0A822XFP2"/>
<feature type="region of interest" description="Disordered" evidence="1">
    <location>
        <begin position="1"/>
        <end position="34"/>
    </location>
</feature>
<feature type="compositionally biased region" description="Basic and acidic residues" evidence="1">
    <location>
        <begin position="119"/>
        <end position="129"/>
    </location>
</feature>
<name>A0A822XFP2_NELNU</name>
<accession>A0A822XFP2</accession>
<feature type="domain" description="Zinc knuckle CX2CX4HX4C" evidence="2">
    <location>
        <begin position="36"/>
        <end position="65"/>
    </location>
</feature>
<dbReference type="Pfam" id="PF14392">
    <property type="entry name" value="zf-CCHC_4"/>
    <property type="match status" value="1"/>
</dbReference>
<sequence>MVSNADRPIVEENREEEIDEDDPQWALGNWDRDDDGSEKWYSFQYERLPIFCRRCGMIEHRECKCANKSEEQFMEQLIGRMAEQTIESQGECGYFGDWLRVNPEEDDFKFINKEESVERGRKVPIEKQSRPTNAEKSGDMELSRFEPSASPERVTDRLNQQAINLSLRRRLFQDMQGSEINQNLTFHVVVSPAGKEYRRVRTREESMEEEERRGRVESDKMLTDGGR</sequence>
<proteinExistence type="predicted"/>
<evidence type="ECO:0000259" key="2">
    <source>
        <dbReference type="Pfam" id="PF14392"/>
    </source>
</evidence>
<dbReference type="InterPro" id="IPR025836">
    <property type="entry name" value="Zn_knuckle_CX2CX4HX4C"/>
</dbReference>
<feature type="compositionally biased region" description="Acidic residues" evidence="1">
    <location>
        <begin position="13"/>
        <end position="23"/>
    </location>
</feature>
<evidence type="ECO:0000313" key="4">
    <source>
        <dbReference type="Proteomes" id="UP000607653"/>
    </source>
</evidence>
<dbReference type="EMBL" id="DUZY01000001">
    <property type="protein sequence ID" value="DAD17921.1"/>
    <property type="molecule type" value="Genomic_DNA"/>
</dbReference>
<evidence type="ECO:0000256" key="1">
    <source>
        <dbReference type="SAM" id="MobiDB-lite"/>
    </source>
</evidence>
<organism evidence="3 4">
    <name type="scientific">Nelumbo nucifera</name>
    <name type="common">Sacred lotus</name>
    <dbReference type="NCBI Taxonomy" id="4432"/>
    <lineage>
        <taxon>Eukaryota</taxon>
        <taxon>Viridiplantae</taxon>
        <taxon>Streptophyta</taxon>
        <taxon>Embryophyta</taxon>
        <taxon>Tracheophyta</taxon>
        <taxon>Spermatophyta</taxon>
        <taxon>Magnoliopsida</taxon>
        <taxon>Proteales</taxon>
        <taxon>Nelumbonaceae</taxon>
        <taxon>Nelumbo</taxon>
    </lineage>
</organism>
<protein>
    <recommendedName>
        <fullName evidence="2">Zinc knuckle CX2CX4HX4C domain-containing protein</fullName>
    </recommendedName>
</protein>
<evidence type="ECO:0000313" key="3">
    <source>
        <dbReference type="EMBL" id="DAD17921.1"/>
    </source>
</evidence>
<keyword evidence="4" id="KW-1185">Reference proteome</keyword>
<gene>
    <name evidence="3" type="ORF">HUJ06_019384</name>
</gene>
<feature type="region of interest" description="Disordered" evidence="1">
    <location>
        <begin position="119"/>
        <end position="154"/>
    </location>
</feature>
<comment type="caution">
    <text evidence="3">The sequence shown here is derived from an EMBL/GenBank/DDBJ whole genome shotgun (WGS) entry which is preliminary data.</text>
</comment>